<evidence type="ECO:0000256" key="6">
    <source>
        <dbReference type="ARBA" id="ARBA00022840"/>
    </source>
</evidence>
<evidence type="ECO:0000256" key="9">
    <source>
        <dbReference type="PROSITE-ProRule" id="PRU10141"/>
    </source>
</evidence>
<dbReference type="RefSeq" id="WP_036647131.1">
    <property type="nucleotide sequence ID" value="NZ_BAVZ01000003.1"/>
</dbReference>
<proteinExistence type="predicted"/>
<dbReference type="Gene3D" id="3.40.50.300">
    <property type="entry name" value="P-loop containing nucleotide triphosphate hydrolases"/>
    <property type="match status" value="1"/>
</dbReference>
<keyword evidence="5" id="KW-0418">Kinase</keyword>
<dbReference type="PANTHER" id="PTHR24363">
    <property type="entry name" value="SERINE/THREONINE PROTEIN KINASE"/>
    <property type="match status" value="1"/>
</dbReference>
<dbReference type="SUPFAM" id="SSF52540">
    <property type="entry name" value="P-loop containing nucleoside triphosphate hydrolases"/>
    <property type="match status" value="1"/>
</dbReference>
<dbReference type="InterPro" id="IPR017441">
    <property type="entry name" value="Protein_kinase_ATP_BS"/>
</dbReference>
<dbReference type="PROSITE" id="PS50011">
    <property type="entry name" value="PROTEIN_KINASE_DOM"/>
    <property type="match status" value="1"/>
</dbReference>
<dbReference type="STRING" id="1236976.JCM16418_1556"/>
<feature type="domain" description="Protein kinase" evidence="10">
    <location>
        <begin position="17"/>
        <end position="264"/>
    </location>
</feature>
<keyword evidence="2" id="KW-0723">Serine/threonine-protein kinase</keyword>
<dbReference type="OrthoDB" id="9788659at2"/>
<dbReference type="Proteomes" id="UP000019364">
    <property type="component" value="Unassembled WGS sequence"/>
</dbReference>
<dbReference type="CDD" id="cd14014">
    <property type="entry name" value="STKc_PknB_like"/>
    <property type="match status" value="1"/>
</dbReference>
<protein>
    <recommendedName>
        <fullName evidence="1">non-specific serine/threonine protein kinase</fullName>
        <ecNumber evidence="1">2.7.11.1</ecNumber>
    </recommendedName>
</protein>
<dbReference type="EC" id="2.7.11.1" evidence="1"/>
<evidence type="ECO:0000256" key="5">
    <source>
        <dbReference type="ARBA" id="ARBA00022777"/>
    </source>
</evidence>
<dbReference type="Gene3D" id="3.30.200.20">
    <property type="entry name" value="Phosphorylase Kinase, domain 1"/>
    <property type="match status" value="1"/>
</dbReference>
<evidence type="ECO:0000259" key="10">
    <source>
        <dbReference type="PROSITE" id="PS50011"/>
    </source>
</evidence>
<dbReference type="Pfam" id="PF00069">
    <property type="entry name" value="Pkinase"/>
    <property type="match status" value="1"/>
</dbReference>
<evidence type="ECO:0000256" key="8">
    <source>
        <dbReference type="ARBA" id="ARBA00048679"/>
    </source>
</evidence>
<comment type="caution">
    <text evidence="11">The sequence shown here is derived from an EMBL/GenBank/DDBJ whole genome shotgun (WGS) entry which is preliminary data.</text>
</comment>
<dbReference type="InterPro" id="IPR027417">
    <property type="entry name" value="P-loop_NTPase"/>
</dbReference>
<evidence type="ECO:0000256" key="2">
    <source>
        <dbReference type="ARBA" id="ARBA00022527"/>
    </source>
</evidence>
<sequence>MVYPSKLHMGQLLGGRYEIVRKIGEGGMSHVYLAEDQKLQGKLWAIKESVSLPQQYGSIQDEAELLITLSHPRLPRIVDFFAPDGDGYSYLVMDYIQGITLEKYFSGYRGKIPANTIMEFTEQLLDVLDYLHNHEPPVVFRDLKPSNIMLTAQLEVRLIDFGIARNYKQDQVQDTVKLGTVGFAAPEQYGSGQSDARSDLYGMGALMLYLSTGGKYSEWSGDPVPYIRQDIPKALIPIIRKLLQYAPEDRYQTAKEVRIAIQQISKGNISNRAARVTGAIGTQVIAVMGVSSGAGTTHTAIAIGHYLSRSFNKVAVVEMNVKSPSFSRIQQIVNGKETVSRAVERKFEVQGVDYWRQTARADVIALLAGSYNFVVIDLGSYRENDRLEEFLRADIPIIVGSGAEWRQQDVTAMSISLAKHSQHKWKYFLPLAAPDAVQRMRRQLNTSNVFSIPLQLDPFDRSEEVDRAFGYIFQGVVPTAERRKRFRFGLS</sequence>
<keyword evidence="3" id="KW-0808">Transferase</keyword>
<dbReference type="InterPro" id="IPR011009">
    <property type="entry name" value="Kinase-like_dom_sf"/>
</dbReference>
<comment type="catalytic activity">
    <reaction evidence="7">
        <text>L-threonyl-[protein] + ATP = O-phospho-L-threonyl-[protein] + ADP + H(+)</text>
        <dbReference type="Rhea" id="RHEA:46608"/>
        <dbReference type="Rhea" id="RHEA-COMP:11060"/>
        <dbReference type="Rhea" id="RHEA-COMP:11605"/>
        <dbReference type="ChEBI" id="CHEBI:15378"/>
        <dbReference type="ChEBI" id="CHEBI:30013"/>
        <dbReference type="ChEBI" id="CHEBI:30616"/>
        <dbReference type="ChEBI" id="CHEBI:61977"/>
        <dbReference type="ChEBI" id="CHEBI:456216"/>
        <dbReference type="EC" id="2.7.11.1"/>
    </reaction>
</comment>
<dbReference type="SUPFAM" id="SSF56112">
    <property type="entry name" value="Protein kinase-like (PK-like)"/>
    <property type="match status" value="1"/>
</dbReference>
<comment type="catalytic activity">
    <reaction evidence="8">
        <text>L-seryl-[protein] + ATP = O-phospho-L-seryl-[protein] + ADP + H(+)</text>
        <dbReference type="Rhea" id="RHEA:17989"/>
        <dbReference type="Rhea" id="RHEA-COMP:9863"/>
        <dbReference type="Rhea" id="RHEA-COMP:11604"/>
        <dbReference type="ChEBI" id="CHEBI:15378"/>
        <dbReference type="ChEBI" id="CHEBI:29999"/>
        <dbReference type="ChEBI" id="CHEBI:30616"/>
        <dbReference type="ChEBI" id="CHEBI:83421"/>
        <dbReference type="ChEBI" id="CHEBI:456216"/>
        <dbReference type="EC" id="2.7.11.1"/>
    </reaction>
</comment>
<dbReference type="PROSITE" id="PS00107">
    <property type="entry name" value="PROTEIN_KINASE_ATP"/>
    <property type="match status" value="1"/>
</dbReference>
<dbReference type="eggNOG" id="COG0515">
    <property type="taxonomic scope" value="Bacteria"/>
</dbReference>
<name>W7YIV3_9BACL</name>
<evidence type="ECO:0000256" key="3">
    <source>
        <dbReference type="ARBA" id="ARBA00022679"/>
    </source>
</evidence>
<dbReference type="SMART" id="SM00220">
    <property type="entry name" value="S_TKc"/>
    <property type="match status" value="1"/>
</dbReference>
<keyword evidence="12" id="KW-1185">Reference proteome</keyword>
<evidence type="ECO:0000256" key="1">
    <source>
        <dbReference type="ARBA" id="ARBA00012513"/>
    </source>
</evidence>
<evidence type="ECO:0000313" key="11">
    <source>
        <dbReference type="EMBL" id="GAF07538.1"/>
    </source>
</evidence>
<dbReference type="PANTHER" id="PTHR24363:SF0">
    <property type="entry name" value="SERINE_THREONINE KINASE LIKE DOMAIN CONTAINING 1"/>
    <property type="match status" value="1"/>
</dbReference>
<dbReference type="InterPro" id="IPR000719">
    <property type="entry name" value="Prot_kinase_dom"/>
</dbReference>
<dbReference type="GO" id="GO:0004674">
    <property type="term" value="F:protein serine/threonine kinase activity"/>
    <property type="evidence" value="ECO:0007669"/>
    <property type="project" value="UniProtKB-KW"/>
</dbReference>
<dbReference type="AlphaFoldDB" id="W7YIV3"/>
<feature type="binding site" evidence="9">
    <location>
        <position position="47"/>
    </location>
    <ligand>
        <name>ATP</name>
        <dbReference type="ChEBI" id="CHEBI:30616"/>
    </ligand>
</feature>
<keyword evidence="4 9" id="KW-0547">Nucleotide-binding</keyword>
<evidence type="ECO:0000313" key="12">
    <source>
        <dbReference type="Proteomes" id="UP000019364"/>
    </source>
</evidence>
<organism evidence="11 12">
    <name type="scientific">Paenibacillus pini JCM 16418</name>
    <dbReference type="NCBI Taxonomy" id="1236976"/>
    <lineage>
        <taxon>Bacteria</taxon>
        <taxon>Bacillati</taxon>
        <taxon>Bacillota</taxon>
        <taxon>Bacilli</taxon>
        <taxon>Bacillales</taxon>
        <taxon>Paenibacillaceae</taxon>
        <taxon>Paenibacillus</taxon>
    </lineage>
</organism>
<evidence type="ECO:0000256" key="7">
    <source>
        <dbReference type="ARBA" id="ARBA00047899"/>
    </source>
</evidence>
<dbReference type="Gene3D" id="1.10.510.10">
    <property type="entry name" value="Transferase(Phosphotransferase) domain 1"/>
    <property type="match status" value="1"/>
</dbReference>
<reference evidence="11 12" key="1">
    <citation type="journal article" date="2014" name="Genome Announc.">
        <title>Draft Genome Sequence of Paenibacillus pini JCM 16418T, Isolated from the Rhizosphere of Pine Tree.</title>
        <authorList>
            <person name="Yuki M."/>
            <person name="Oshima K."/>
            <person name="Suda W."/>
            <person name="Oshida Y."/>
            <person name="Kitamura K."/>
            <person name="Iida Y."/>
            <person name="Hattori M."/>
            <person name="Ohkuma M."/>
        </authorList>
    </citation>
    <scope>NUCLEOTIDE SEQUENCE [LARGE SCALE GENOMIC DNA]</scope>
    <source>
        <strain evidence="11 12">JCM 16418</strain>
    </source>
</reference>
<accession>W7YIV3</accession>
<gene>
    <name evidence="11" type="ORF">JCM16418_1556</name>
</gene>
<evidence type="ECO:0000256" key="4">
    <source>
        <dbReference type="ARBA" id="ARBA00022741"/>
    </source>
</evidence>
<dbReference type="EMBL" id="BAVZ01000003">
    <property type="protein sequence ID" value="GAF07538.1"/>
    <property type="molecule type" value="Genomic_DNA"/>
</dbReference>
<keyword evidence="6 9" id="KW-0067">ATP-binding</keyword>
<dbReference type="GO" id="GO:0005524">
    <property type="term" value="F:ATP binding"/>
    <property type="evidence" value="ECO:0007669"/>
    <property type="project" value="UniProtKB-UniRule"/>
</dbReference>